<protein>
    <recommendedName>
        <fullName evidence="2">BRCT domain-containing protein</fullName>
    </recommendedName>
</protein>
<evidence type="ECO:0000256" key="1">
    <source>
        <dbReference type="SAM" id="MobiDB-lite"/>
    </source>
</evidence>
<dbReference type="Gene3D" id="3.40.50.10190">
    <property type="entry name" value="BRCT domain"/>
    <property type="match status" value="1"/>
</dbReference>
<dbReference type="Pfam" id="PF00533">
    <property type="entry name" value="BRCT"/>
    <property type="match status" value="1"/>
</dbReference>
<gene>
    <name evidence="3" type="ORF">METZ01_LOCUS204058</name>
</gene>
<dbReference type="InterPro" id="IPR036420">
    <property type="entry name" value="BRCT_dom_sf"/>
</dbReference>
<sequence length="134" mass="14565">MSKKKATEKKSTRKKATKKVAKKKVTKKKATKKKGTTKKTIRSKSDNKSGPETLAGRTFVITNSLKSFTQADAKSKVRALGATVAEPANLYDADFVVIGTGGGLTVEYLAEKAKRLRIKILNEAALKRLIDGLQ</sequence>
<dbReference type="AlphaFoldDB" id="A0A382EM68"/>
<dbReference type="SUPFAM" id="SSF52113">
    <property type="entry name" value="BRCT domain"/>
    <property type="match status" value="1"/>
</dbReference>
<feature type="compositionally biased region" description="Basic residues" evidence="1">
    <location>
        <begin position="1"/>
        <end position="42"/>
    </location>
</feature>
<evidence type="ECO:0000259" key="2">
    <source>
        <dbReference type="PROSITE" id="PS50172"/>
    </source>
</evidence>
<dbReference type="InterPro" id="IPR001357">
    <property type="entry name" value="BRCT_dom"/>
</dbReference>
<dbReference type="EMBL" id="UINC01044998">
    <property type="protein sequence ID" value="SVB51204.1"/>
    <property type="molecule type" value="Genomic_DNA"/>
</dbReference>
<proteinExistence type="predicted"/>
<dbReference type="PROSITE" id="PS50172">
    <property type="entry name" value="BRCT"/>
    <property type="match status" value="1"/>
</dbReference>
<name>A0A382EM68_9ZZZZ</name>
<reference evidence="3" key="1">
    <citation type="submission" date="2018-05" db="EMBL/GenBank/DDBJ databases">
        <authorList>
            <person name="Lanie J.A."/>
            <person name="Ng W.-L."/>
            <person name="Kazmierczak K.M."/>
            <person name="Andrzejewski T.M."/>
            <person name="Davidsen T.M."/>
            <person name="Wayne K.J."/>
            <person name="Tettelin H."/>
            <person name="Glass J.I."/>
            <person name="Rusch D."/>
            <person name="Podicherti R."/>
            <person name="Tsui H.-C.T."/>
            <person name="Winkler M.E."/>
        </authorList>
    </citation>
    <scope>NUCLEOTIDE SEQUENCE</scope>
</reference>
<evidence type="ECO:0000313" key="3">
    <source>
        <dbReference type="EMBL" id="SVB51204.1"/>
    </source>
</evidence>
<feature type="domain" description="BRCT" evidence="2">
    <location>
        <begin position="49"/>
        <end position="134"/>
    </location>
</feature>
<feature type="region of interest" description="Disordered" evidence="1">
    <location>
        <begin position="1"/>
        <end position="53"/>
    </location>
</feature>
<accession>A0A382EM68</accession>
<organism evidence="3">
    <name type="scientific">marine metagenome</name>
    <dbReference type="NCBI Taxonomy" id="408172"/>
    <lineage>
        <taxon>unclassified sequences</taxon>
        <taxon>metagenomes</taxon>
        <taxon>ecological metagenomes</taxon>
    </lineage>
</organism>
<dbReference type="SMART" id="SM00292">
    <property type="entry name" value="BRCT"/>
    <property type="match status" value="1"/>
</dbReference>